<feature type="binding site" evidence="2">
    <location>
        <position position="53"/>
    </location>
    <ligand>
        <name>substrate</name>
    </ligand>
</feature>
<evidence type="ECO:0000313" key="5">
    <source>
        <dbReference type="Proteomes" id="UP000192796"/>
    </source>
</evidence>
<feature type="binding site" evidence="2">
    <location>
        <begin position="82"/>
        <end position="83"/>
    </location>
    <ligand>
        <name>substrate</name>
    </ligand>
</feature>
<evidence type="ECO:0000256" key="2">
    <source>
        <dbReference type="PIRSR" id="PIRSR001220-2"/>
    </source>
</evidence>
<organism evidence="4 5">
    <name type="scientific">Niastella vici</name>
    <dbReference type="NCBI Taxonomy" id="1703345"/>
    <lineage>
        <taxon>Bacteria</taxon>
        <taxon>Pseudomonadati</taxon>
        <taxon>Bacteroidota</taxon>
        <taxon>Chitinophagia</taxon>
        <taxon>Chitinophagales</taxon>
        <taxon>Chitinophagaceae</taxon>
        <taxon>Niastella</taxon>
    </lineage>
</organism>
<dbReference type="GO" id="GO:0004067">
    <property type="term" value="F:asparaginase activity"/>
    <property type="evidence" value="ECO:0007669"/>
    <property type="project" value="UniProtKB-UniRule"/>
</dbReference>
<accession>A0A1V9GA14</accession>
<dbReference type="EMBL" id="LVYD01000001">
    <property type="protein sequence ID" value="OQP67463.1"/>
    <property type="molecule type" value="Genomic_DNA"/>
</dbReference>
<sequence length="169" mass="18983">MAIRIFITGGTFDKEYNELNGELYFKDTHMQELLSLGRSRLTVQIKTLMMIDSLEMTPEHRNYIADECRQCEEDKIVITHGTDTMAETARVLAQQVSGKTIVLTGAMIPIKFGSSDGLFNLGSALAFVQSLPPGVYVAMNGRYFIWDNVRKNRQTGIFEELKPVSTHTG</sequence>
<keyword evidence="5" id="KW-1185">Reference proteome</keyword>
<evidence type="ECO:0000256" key="1">
    <source>
        <dbReference type="PIRSR" id="PIRSR001220-1"/>
    </source>
</evidence>
<dbReference type="OrthoDB" id="9788068at2"/>
<dbReference type="PIRSF" id="PIRSF500176">
    <property type="entry name" value="L_ASNase"/>
    <property type="match status" value="1"/>
</dbReference>
<feature type="active site" description="O-isoaspartyl threonine intermediate" evidence="1">
    <location>
        <position position="11"/>
    </location>
</feature>
<evidence type="ECO:0000313" key="4">
    <source>
        <dbReference type="EMBL" id="OQP67463.1"/>
    </source>
</evidence>
<dbReference type="InterPro" id="IPR037152">
    <property type="entry name" value="L-asparaginase_N_sf"/>
</dbReference>
<evidence type="ECO:0000259" key="3">
    <source>
        <dbReference type="Pfam" id="PF00710"/>
    </source>
</evidence>
<dbReference type="PANTHER" id="PTHR11707:SF28">
    <property type="entry name" value="60 KDA LYSOPHOSPHOLIPASE"/>
    <property type="match status" value="1"/>
</dbReference>
<dbReference type="PROSITE" id="PS51732">
    <property type="entry name" value="ASN_GLN_ASE_3"/>
    <property type="match status" value="1"/>
</dbReference>
<dbReference type="PANTHER" id="PTHR11707">
    <property type="entry name" value="L-ASPARAGINASE"/>
    <property type="match status" value="1"/>
</dbReference>
<dbReference type="Gene3D" id="3.40.50.1170">
    <property type="entry name" value="L-asparaginase, N-terminal domain"/>
    <property type="match status" value="1"/>
</dbReference>
<dbReference type="Proteomes" id="UP000192796">
    <property type="component" value="Unassembled WGS sequence"/>
</dbReference>
<comment type="caution">
    <text evidence="4">The sequence shown here is derived from an EMBL/GenBank/DDBJ whole genome shotgun (WGS) entry which is preliminary data.</text>
</comment>
<dbReference type="STRING" id="1703345.A3860_02630"/>
<dbReference type="PRINTS" id="PR00139">
    <property type="entry name" value="ASNGLNASE"/>
</dbReference>
<dbReference type="Pfam" id="PF00710">
    <property type="entry name" value="Asparaginase"/>
    <property type="match status" value="1"/>
</dbReference>
<gene>
    <name evidence="4" type="ORF">A3860_02630</name>
</gene>
<dbReference type="SMART" id="SM00870">
    <property type="entry name" value="Asparaginase"/>
    <property type="match status" value="1"/>
</dbReference>
<dbReference type="AlphaFoldDB" id="A0A1V9GA14"/>
<dbReference type="InterPro" id="IPR006034">
    <property type="entry name" value="Asparaginase/glutaminase-like"/>
</dbReference>
<dbReference type="InterPro" id="IPR027474">
    <property type="entry name" value="L-asparaginase_N"/>
</dbReference>
<protein>
    <submittedName>
        <fullName evidence="4">Asparaginase</fullName>
    </submittedName>
</protein>
<dbReference type="SUPFAM" id="SSF53774">
    <property type="entry name" value="Glutaminase/Asparaginase"/>
    <property type="match status" value="1"/>
</dbReference>
<dbReference type="PIRSF" id="PIRSF001220">
    <property type="entry name" value="L-ASNase_gatD"/>
    <property type="match status" value="1"/>
</dbReference>
<feature type="domain" description="L-asparaginase N-terminal" evidence="3">
    <location>
        <begin position="3"/>
        <end position="154"/>
    </location>
</feature>
<dbReference type="InterPro" id="IPR036152">
    <property type="entry name" value="Asp/glu_Ase-like_sf"/>
</dbReference>
<name>A0A1V9GA14_9BACT</name>
<proteinExistence type="predicted"/>
<reference evidence="4 5" key="1">
    <citation type="submission" date="2016-03" db="EMBL/GenBank/DDBJ databases">
        <title>Niastella vici sp. nov., isolated from farmland soil.</title>
        <authorList>
            <person name="Chen L."/>
            <person name="Wang D."/>
            <person name="Yang S."/>
            <person name="Wang G."/>
        </authorList>
    </citation>
    <scope>NUCLEOTIDE SEQUENCE [LARGE SCALE GENOMIC DNA]</scope>
    <source>
        <strain evidence="4 5">DJ57</strain>
    </source>
</reference>